<reference evidence="4" key="3">
    <citation type="journal article" date="2005" name="Nature">
        <title>The map-based sequence of the rice genome.</title>
        <authorList>
            <consortium name="International rice genome sequencing project (IRGSP)"/>
            <person name="Matsumoto T."/>
            <person name="Wu J."/>
            <person name="Kanamori H."/>
            <person name="Katayose Y."/>
            <person name="Fujisawa M."/>
            <person name="Namiki N."/>
            <person name="Mizuno H."/>
            <person name="Yamamoto K."/>
            <person name="Antonio B.A."/>
            <person name="Baba T."/>
            <person name="Sakata K."/>
            <person name="Nagamura Y."/>
            <person name="Aoki H."/>
            <person name="Arikawa K."/>
            <person name="Arita K."/>
            <person name="Bito T."/>
            <person name="Chiden Y."/>
            <person name="Fujitsuka N."/>
            <person name="Fukunaka R."/>
            <person name="Hamada M."/>
            <person name="Harada C."/>
            <person name="Hayashi A."/>
            <person name="Hijishita S."/>
            <person name="Honda M."/>
            <person name="Hosokawa S."/>
            <person name="Ichikawa Y."/>
            <person name="Idonuma A."/>
            <person name="Iijima M."/>
            <person name="Ikeda M."/>
            <person name="Ikeno M."/>
            <person name="Ito K."/>
            <person name="Ito S."/>
            <person name="Ito T."/>
            <person name="Ito Y."/>
            <person name="Ito Y."/>
            <person name="Iwabuchi A."/>
            <person name="Kamiya K."/>
            <person name="Karasawa W."/>
            <person name="Kurita K."/>
            <person name="Katagiri S."/>
            <person name="Kikuta A."/>
            <person name="Kobayashi H."/>
            <person name="Kobayashi N."/>
            <person name="Machita K."/>
            <person name="Maehara T."/>
            <person name="Masukawa M."/>
            <person name="Mizubayashi T."/>
            <person name="Mukai Y."/>
            <person name="Nagasaki H."/>
            <person name="Nagata Y."/>
            <person name="Naito S."/>
            <person name="Nakashima M."/>
            <person name="Nakama Y."/>
            <person name="Nakamichi Y."/>
            <person name="Nakamura M."/>
            <person name="Meguro A."/>
            <person name="Negishi M."/>
            <person name="Ohta I."/>
            <person name="Ohta T."/>
            <person name="Okamoto M."/>
            <person name="Ono N."/>
            <person name="Saji S."/>
            <person name="Sakaguchi M."/>
            <person name="Sakai K."/>
            <person name="Shibata M."/>
            <person name="Shimokawa T."/>
            <person name="Song J."/>
            <person name="Takazaki Y."/>
            <person name="Terasawa K."/>
            <person name="Tsugane M."/>
            <person name="Tsuji K."/>
            <person name="Ueda S."/>
            <person name="Waki K."/>
            <person name="Yamagata H."/>
            <person name="Yamamoto M."/>
            <person name="Yamamoto S."/>
            <person name="Yamane H."/>
            <person name="Yoshiki S."/>
            <person name="Yoshihara R."/>
            <person name="Yukawa K."/>
            <person name="Zhong H."/>
            <person name="Yano M."/>
            <person name="Yuan Q."/>
            <person name="Ouyang S."/>
            <person name="Liu J."/>
            <person name="Jones K.M."/>
            <person name="Gansberger K."/>
            <person name="Moffat K."/>
            <person name="Hill J."/>
            <person name="Bera J."/>
            <person name="Fadrosh D."/>
            <person name="Jin S."/>
            <person name="Johri S."/>
            <person name="Kim M."/>
            <person name="Overton L."/>
            <person name="Reardon M."/>
            <person name="Tsitrin T."/>
            <person name="Vuong H."/>
            <person name="Weaver B."/>
            <person name="Ciecko A."/>
            <person name="Tallon L."/>
            <person name="Jackson J."/>
            <person name="Pai G."/>
            <person name="Aken S.V."/>
            <person name="Utterback T."/>
            <person name="Reidmuller S."/>
            <person name="Feldblyum T."/>
            <person name="Hsiao J."/>
            <person name="Zismann V."/>
            <person name="Iobst S."/>
            <person name="de Vazeille A.R."/>
            <person name="Buell C.R."/>
            <person name="Ying K."/>
            <person name="Li Y."/>
            <person name="Lu T."/>
            <person name="Huang Y."/>
            <person name="Zhao Q."/>
            <person name="Feng Q."/>
            <person name="Zhang L."/>
            <person name="Zhu J."/>
            <person name="Weng Q."/>
            <person name="Mu J."/>
            <person name="Lu Y."/>
            <person name="Fan D."/>
            <person name="Liu Y."/>
            <person name="Guan J."/>
            <person name="Zhang Y."/>
            <person name="Yu S."/>
            <person name="Liu X."/>
            <person name="Zhang Y."/>
            <person name="Hong G."/>
            <person name="Han B."/>
            <person name="Choisne N."/>
            <person name="Demange N."/>
            <person name="Orjeda G."/>
            <person name="Samain S."/>
            <person name="Cattolico L."/>
            <person name="Pelletier E."/>
            <person name="Couloux A."/>
            <person name="Segurens B."/>
            <person name="Wincker P."/>
            <person name="D'Hont A."/>
            <person name="Scarpelli C."/>
            <person name="Weissenbach J."/>
            <person name="Salanoubat M."/>
            <person name="Quetier F."/>
            <person name="Yu Y."/>
            <person name="Kim H.R."/>
            <person name="Rambo T."/>
            <person name="Currie J."/>
            <person name="Collura K."/>
            <person name="Luo M."/>
            <person name="Yang T."/>
            <person name="Ammiraju J.S.S."/>
            <person name="Engler F."/>
            <person name="Soderlund C."/>
            <person name="Wing R.A."/>
            <person name="Palmer L.E."/>
            <person name="de la Bastide M."/>
            <person name="Spiegel L."/>
            <person name="Nascimento L."/>
            <person name="Zutavern T."/>
            <person name="O'Shaughnessy A."/>
            <person name="Dike S."/>
            <person name="Dedhia N."/>
            <person name="Preston R."/>
            <person name="Balija V."/>
            <person name="McCombie W.R."/>
            <person name="Chow T."/>
            <person name="Chen H."/>
            <person name="Chung M."/>
            <person name="Chen C."/>
            <person name="Shaw J."/>
            <person name="Wu H."/>
            <person name="Hsiao K."/>
            <person name="Chao Y."/>
            <person name="Chu M."/>
            <person name="Cheng C."/>
            <person name="Hour A."/>
            <person name="Lee P."/>
            <person name="Lin S."/>
            <person name="Lin Y."/>
            <person name="Liou J."/>
            <person name="Liu S."/>
            <person name="Hsing Y."/>
            <person name="Raghuvanshi S."/>
            <person name="Mohanty A."/>
            <person name="Bharti A.K."/>
            <person name="Gaur A."/>
            <person name="Gupta V."/>
            <person name="Kumar D."/>
            <person name="Ravi V."/>
            <person name="Vij S."/>
            <person name="Kapur A."/>
            <person name="Khurana P."/>
            <person name="Khurana P."/>
            <person name="Khurana J.P."/>
            <person name="Tyagi A.K."/>
            <person name="Gaikwad K."/>
            <person name="Singh A."/>
            <person name="Dalal V."/>
            <person name="Srivastava S."/>
            <person name="Dixit A."/>
            <person name="Pal A.K."/>
            <person name="Ghazi I.A."/>
            <person name="Yadav M."/>
            <person name="Pandit A."/>
            <person name="Bhargava A."/>
            <person name="Sureshbabu K."/>
            <person name="Batra K."/>
            <person name="Sharma T.R."/>
            <person name="Mohapatra T."/>
            <person name="Singh N.K."/>
            <person name="Messing J."/>
            <person name="Nelson A.B."/>
            <person name="Fuks G."/>
            <person name="Kavchok S."/>
            <person name="Keizer G."/>
            <person name="Linton E."/>
            <person name="Llaca V."/>
            <person name="Song R."/>
            <person name="Tanyolac B."/>
            <person name="Young S."/>
            <person name="Ho-Il K."/>
            <person name="Hahn J.H."/>
            <person name="Sangsakoo G."/>
            <person name="Vanavichit A."/>
            <person name="de Mattos Luiz.A.T."/>
            <person name="Zimmer P.D."/>
            <person name="Malone G."/>
            <person name="Dellagostin O."/>
            <person name="de Oliveira A.C."/>
            <person name="Bevan M."/>
            <person name="Bancroft I."/>
            <person name="Minx P."/>
            <person name="Cordum H."/>
            <person name="Wilson R."/>
            <person name="Cheng Z."/>
            <person name="Jin W."/>
            <person name="Jiang J."/>
            <person name="Leong S.A."/>
            <person name="Iwama H."/>
            <person name="Gojobori T."/>
            <person name="Itoh T."/>
            <person name="Niimura Y."/>
            <person name="Fujii Y."/>
            <person name="Habara T."/>
            <person name="Sakai H."/>
            <person name="Sato Y."/>
            <person name="Wilson G."/>
            <person name="Kumar K."/>
            <person name="McCouch S."/>
            <person name="Juretic N."/>
            <person name="Hoen D."/>
            <person name="Wright S."/>
            <person name="Bruskiewich R."/>
            <person name="Bureau T."/>
            <person name="Miyao A."/>
            <person name="Hirochika H."/>
            <person name="Nishikawa T."/>
            <person name="Kadowaki K."/>
            <person name="Sugiura M."/>
            <person name="Burr B."/>
            <person name="Sasaki T."/>
        </authorList>
    </citation>
    <scope>NUCLEOTIDE SEQUENCE [LARGE SCALE GENOMIC DNA]</scope>
    <source>
        <strain evidence="4">cv. Nipponbare</strain>
    </source>
</reference>
<evidence type="ECO:0000313" key="2">
    <source>
        <dbReference type="EMBL" id="BAD21821.1"/>
    </source>
</evidence>
<dbReference type="EMBL" id="AP005536">
    <property type="protein sequence ID" value="BAD28678.1"/>
    <property type="molecule type" value="Genomic_DNA"/>
</dbReference>
<proteinExistence type="predicted"/>
<evidence type="ECO:0000313" key="4">
    <source>
        <dbReference type="Proteomes" id="UP000000763"/>
    </source>
</evidence>
<sequence length="108" mass="11010">MSGPSGPRVATTQGPPQLPRGGQSVREGGNPRLSSHQCAVPQPSLTAFNAVRADVRYRATGPCQIGCDRPVVGHVRLTRGHAPTSPVSGGVEVGTSHYIGASSGVLST</sequence>
<dbReference type="EMBL" id="AP004770">
    <property type="protein sequence ID" value="BAD21821.1"/>
    <property type="molecule type" value="Genomic_DNA"/>
</dbReference>
<reference evidence="3" key="2">
    <citation type="submission" date="2002-07" db="EMBL/GenBank/DDBJ databases">
        <title>Oryza sativa nipponbare(GA3) genomic DNA, chromosome 2, BAC clone:OSJNBa0055M07.</title>
        <authorList>
            <person name="Sasaki T."/>
            <person name="Matsumoto T."/>
            <person name="Katayose Y."/>
        </authorList>
    </citation>
    <scope>NUCLEOTIDE SEQUENCE</scope>
</reference>
<dbReference type="Proteomes" id="UP000000763">
    <property type="component" value="Chromosome 2"/>
</dbReference>
<reference evidence="4" key="4">
    <citation type="journal article" date="2008" name="Nucleic Acids Res.">
        <title>The rice annotation project database (RAP-DB): 2008 update.</title>
        <authorList>
            <consortium name="The rice annotation project (RAP)"/>
        </authorList>
    </citation>
    <scope>GENOME REANNOTATION</scope>
    <source>
        <strain evidence="4">cv. Nipponbare</strain>
    </source>
</reference>
<evidence type="ECO:0000256" key="1">
    <source>
        <dbReference type="SAM" id="MobiDB-lite"/>
    </source>
</evidence>
<organism evidence="2 4">
    <name type="scientific">Oryza sativa subsp. japonica</name>
    <name type="common">Rice</name>
    <dbReference type="NCBI Taxonomy" id="39947"/>
    <lineage>
        <taxon>Eukaryota</taxon>
        <taxon>Viridiplantae</taxon>
        <taxon>Streptophyta</taxon>
        <taxon>Embryophyta</taxon>
        <taxon>Tracheophyta</taxon>
        <taxon>Spermatophyta</taxon>
        <taxon>Magnoliopsida</taxon>
        <taxon>Liliopsida</taxon>
        <taxon>Poales</taxon>
        <taxon>Poaceae</taxon>
        <taxon>BOP clade</taxon>
        <taxon>Oryzoideae</taxon>
        <taxon>Oryzeae</taxon>
        <taxon>Oryzinae</taxon>
        <taxon>Oryza</taxon>
        <taxon>Oryza sativa</taxon>
    </lineage>
</organism>
<protein>
    <submittedName>
        <fullName evidence="2">Uncharacterized protein</fullName>
    </submittedName>
</protein>
<feature type="compositionally biased region" description="Polar residues" evidence="1">
    <location>
        <begin position="32"/>
        <end position="41"/>
    </location>
</feature>
<name>Q6K7V1_ORYSJ</name>
<accession>Q6K7V1</accession>
<reference evidence="2" key="1">
    <citation type="submission" date="2002-02" db="EMBL/GenBank/DDBJ databases">
        <title>Oryza sativa nipponbare(GA3) genomic DNA, chromosome 2, PAC clone:P0017G06.</title>
        <authorList>
            <person name="Sasaki T."/>
            <person name="Matsumoto T."/>
            <person name="Yamamoto K."/>
        </authorList>
    </citation>
    <scope>NUCLEOTIDE SEQUENCE</scope>
</reference>
<dbReference type="AlphaFoldDB" id="Q6K7V1"/>
<feature type="region of interest" description="Disordered" evidence="1">
    <location>
        <begin position="1"/>
        <end position="41"/>
    </location>
</feature>
<gene>
    <name evidence="3" type="ORF">OSJNBa0055M07.12</name>
    <name evidence="2" type="ORF">P0017G06.36</name>
</gene>
<evidence type="ECO:0000313" key="3">
    <source>
        <dbReference type="EMBL" id="BAD28678.1"/>
    </source>
</evidence>